<gene>
    <name evidence="3" type="ORF">EAI_11576</name>
</gene>
<evidence type="ECO:0000256" key="2">
    <source>
        <dbReference type="SAM" id="Phobius"/>
    </source>
</evidence>
<accession>E2BUH6</accession>
<feature type="transmembrane region" description="Helical" evidence="2">
    <location>
        <begin position="7"/>
        <end position="29"/>
    </location>
</feature>
<keyword evidence="4" id="KW-1185">Reference proteome</keyword>
<dbReference type="InParanoid" id="E2BUH6"/>
<evidence type="ECO:0000313" key="3">
    <source>
        <dbReference type="EMBL" id="EFN80654.1"/>
    </source>
</evidence>
<proteinExistence type="predicted"/>
<feature type="region of interest" description="Disordered" evidence="1">
    <location>
        <begin position="81"/>
        <end position="105"/>
    </location>
</feature>
<dbReference type="EMBL" id="GL450669">
    <property type="protein sequence ID" value="EFN80654.1"/>
    <property type="molecule type" value="Genomic_DNA"/>
</dbReference>
<keyword evidence="2" id="KW-1133">Transmembrane helix</keyword>
<evidence type="ECO:0000256" key="1">
    <source>
        <dbReference type="SAM" id="MobiDB-lite"/>
    </source>
</evidence>
<name>E2BUH6_HARSA</name>
<protein>
    <submittedName>
        <fullName evidence="3">Uncharacterized protein</fullName>
    </submittedName>
</protein>
<evidence type="ECO:0000313" key="4">
    <source>
        <dbReference type="Proteomes" id="UP000008237"/>
    </source>
</evidence>
<feature type="compositionally biased region" description="Polar residues" evidence="1">
    <location>
        <begin position="85"/>
        <end position="105"/>
    </location>
</feature>
<keyword evidence="2" id="KW-0812">Transmembrane</keyword>
<dbReference type="AlphaFoldDB" id="E2BUH6"/>
<organism evidence="4">
    <name type="scientific">Harpegnathos saltator</name>
    <name type="common">Jerdon's jumping ant</name>
    <dbReference type="NCBI Taxonomy" id="610380"/>
    <lineage>
        <taxon>Eukaryota</taxon>
        <taxon>Metazoa</taxon>
        <taxon>Ecdysozoa</taxon>
        <taxon>Arthropoda</taxon>
        <taxon>Hexapoda</taxon>
        <taxon>Insecta</taxon>
        <taxon>Pterygota</taxon>
        <taxon>Neoptera</taxon>
        <taxon>Endopterygota</taxon>
        <taxon>Hymenoptera</taxon>
        <taxon>Apocrita</taxon>
        <taxon>Aculeata</taxon>
        <taxon>Formicoidea</taxon>
        <taxon>Formicidae</taxon>
        <taxon>Ponerinae</taxon>
        <taxon>Ponerini</taxon>
        <taxon>Harpegnathos</taxon>
    </lineage>
</organism>
<reference evidence="3 4" key="1">
    <citation type="journal article" date="2010" name="Science">
        <title>Genomic comparison of the ants Camponotus floridanus and Harpegnathos saltator.</title>
        <authorList>
            <person name="Bonasio R."/>
            <person name="Zhang G."/>
            <person name="Ye C."/>
            <person name="Mutti N.S."/>
            <person name="Fang X."/>
            <person name="Qin N."/>
            <person name="Donahue G."/>
            <person name="Yang P."/>
            <person name="Li Q."/>
            <person name="Li C."/>
            <person name="Zhang P."/>
            <person name="Huang Z."/>
            <person name="Berger S.L."/>
            <person name="Reinberg D."/>
            <person name="Wang J."/>
            <person name="Liebig J."/>
        </authorList>
    </citation>
    <scope>NUCLEOTIDE SEQUENCE [LARGE SCALE GENOMIC DNA]</scope>
    <source>
        <strain evidence="3 4">R22 G/1</strain>
    </source>
</reference>
<dbReference type="Proteomes" id="UP000008237">
    <property type="component" value="Unassembled WGS sequence"/>
</dbReference>
<keyword evidence="2" id="KW-0472">Membrane</keyword>
<sequence>MDEPPLLVVPTFALFLPLMVLVAPSSVFFSHFTDAPAATLLSAAFVVAAWDALKVEARLDLTAPLVVPEVEALIASLASLSSTSKAGQPSMSRSERPSSNLEWGS</sequence>